<dbReference type="AlphaFoldDB" id="A0A1G7FVR0"/>
<dbReference type="CDD" id="cd00085">
    <property type="entry name" value="HNHc"/>
    <property type="match status" value="1"/>
</dbReference>
<dbReference type="Pfam" id="PF01844">
    <property type="entry name" value="HNH"/>
    <property type="match status" value="1"/>
</dbReference>
<evidence type="ECO:0000313" key="2">
    <source>
        <dbReference type="EMBL" id="SDE79969.1"/>
    </source>
</evidence>
<keyword evidence="2" id="KW-0255">Endonuclease</keyword>
<evidence type="ECO:0000313" key="3">
    <source>
        <dbReference type="Proteomes" id="UP000183507"/>
    </source>
</evidence>
<dbReference type="EMBL" id="FMZR01000041">
    <property type="protein sequence ID" value="SDE79969.1"/>
    <property type="molecule type" value="Genomic_DNA"/>
</dbReference>
<gene>
    <name evidence="2" type="ORF">SAMN04487767_1417</name>
</gene>
<accession>A0A1G7FVR0</accession>
<dbReference type="GO" id="GO:0003676">
    <property type="term" value="F:nucleic acid binding"/>
    <property type="evidence" value="ECO:0007669"/>
    <property type="project" value="InterPro"/>
</dbReference>
<reference evidence="3" key="1">
    <citation type="submission" date="2016-10" db="EMBL/GenBank/DDBJ databases">
        <authorList>
            <person name="Varghese N."/>
        </authorList>
    </citation>
    <scope>NUCLEOTIDE SEQUENCE [LARGE SCALE GENOMIC DNA]</scope>
    <source>
        <strain evidence="3">KPR-7A</strain>
    </source>
</reference>
<dbReference type="InterPro" id="IPR003615">
    <property type="entry name" value="HNH_nuc"/>
</dbReference>
<dbReference type="RefSeq" id="WP_074651743.1">
    <property type="nucleotide sequence ID" value="NZ_FMZR01000041.1"/>
</dbReference>
<name>A0A1G7FVR0_9BACI</name>
<dbReference type="GO" id="GO:0004519">
    <property type="term" value="F:endonuclease activity"/>
    <property type="evidence" value="ECO:0007669"/>
    <property type="project" value="UniProtKB-KW"/>
</dbReference>
<keyword evidence="2" id="KW-0540">Nuclease</keyword>
<feature type="domain" description="HNH nuclease" evidence="1">
    <location>
        <begin position="191"/>
        <end position="249"/>
    </location>
</feature>
<dbReference type="Gene3D" id="1.10.30.50">
    <property type="match status" value="1"/>
</dbReference>
<dbReference type="SMART" id="SM00507">
    <property type="entry name" value="HNHc"/>
    <property type="match status" value="1"/>
</dbReference>
<organism evidence="2 3">
    <name type="scientific">Bacillus wiedmannii</name>
    <dbReference type="NCBI Taxonomy" id="1890302"/>
    <lineage>
        <taxon>Bacteria</taxon>
        <taxon>Bacillati</taxon>
        <taxon>Bacillota</taxon>
        <taxon>Bacilli</taxon>
        <taxon>Bacillales</taxon>
        <taxon>Bacillaceae</taxon>
        <taxon>Bacillus</taxon>
        <taxon>Bacillus cereus group</taxon>
    </lineage>
</organism>
<protein>
    <submittedName>
        <fullName evidence="2">HNH endonuclease</fullName>
    </submittedName>
</protein>
<dbReference type="GO" id="GO:0008270">
    <property type="term" value="F:zinc ion binding"/>
    <property type="evidence" value="ECO:0007669"/>
    <property type="project" value="InterPro"/>
</dbReference>
<proteinExistence type="predicted"/>
<sequence length="268" mass="31399">MKKDINRFEWEGNAAITLAAQVVMELDNINELDVRNWIDLYEIDIKEFCVKPQKFTILHQYIEDTYVFGVDYILDKHFPGSVIGELIPIFDFYKVDYSCVGKLNEEWLKEECSGESFEESEEYANQLWLFFKGTLLRVLVHEAFTILYMNKNFLYEFNLQLSEKIRELKVSEFPSILKKDGVIARGRFPVWLKDGVKFRDKGRCQICGTDLTRTFNRDSAENYDHIIPLELNGSNDPINIQLTCESCNKSKGARNTKFVNSYAPFWEL</sequence>
<dbReference type="Proteomes" id="UP000183507">
    <property type="component" value="Unassembled WGS sequence"/>
</dbReference>
<dbReference type="InterPro" id="IPR002711">
    <property type="entry name" value="HNH"/>
</dbReference>
<evidence type="ECO:0000259" key="1">
    <source>
        <dbReference type="SMART" id="SM00507"/>
    </source>
</evidence>
<keyword evidence="2" id="KW-0378">Hydrolase</keyword>